<feature type="region of interest" description="Disordered" evidence="2">
    <location>
        <begin position="230"/>
        <end position="310"/>
    </location>
</feature>
<dbReference type="AlphaFoldDB" id="X0Q6X8"/>
<dbReference type="Gene3D" id="3.30.420.10">
    <property type="entry name" value="Ribonuclease H-like superfamily/Ribonuclease H"/>
    <property type="match status" value="1"/>
</dbReference>
<dbReference type="InterPro" id="IPR036397">
    <property type="entry name" value="RNaseH_sf"/>
</dbReference>
<sequence length="310" mass="34292">MVNRFRFVADHSDTYQVKRLCELVEIERSSYYALKSAEPGRAARAEDDAELAARIRVIHTEDNTYGAPRITAELNDGVAADDKVNHKRVARVMRENDIVGYRRRRRVTTTVPVPADHKVPDLLKRDFTADAPNRIDVGDITYLPIEGGANLHLATVIDCYSRKLAGWAIADHMRTDLVADALHAAAQARNGLAGAVFHSDHGSQYTSKEFTALCDRMGVTQSMGMVGTCRQQSGRIFQRRPQTRSPPEREHLARRGHMPASGVPLGHPLQHQPEGGTPGADTGPRTPTRPSTPLRWHPPRNPPPVSTSRG</sequence>
<evidence type="ECO:0000313" key="4">
    <source>
        <dbReference type="EMBL" id="GAF46446.1"/>
    </source>
</evidence>
<dbReference type="GO" id="GO:0015074">
    <property type="term" value="P:DNA integration"/>
    <property type="evidence" value="ECO:0007669"/>
    <property type="project" value="InterPro"/>
</dbReference>
<evidence type="ECO:0000313" key="5">
    <source>
        <dbReference type="Proteomes" id="UP000019491"/>
    </source>
</evidence>
<feature type="domain" description="Integrase catalytic" evidence="3">
    <location>
        <begin position="128"/>
        <end position="219"/>
    </location>
</feature>
<dbReference type="EMBL" id="BAWF01000031">
    <property type="protein sequence ID" value="GAF46446.1"/>
    <property type="molecule type" value="Genomic_DNA"/>
</dbReference>
<reference evidence="4 5" key="1">
    <citation type="submission" date="2014-02" db="EMBL/GenBank/DDBJ databases">
        <title>Whole genome shotgun sequence of Rhodococcus wratislaviensis NBRC 100605.</title>
        <authorList>
            <person name="Hosoyama A."/>
            <person name="Tsuchikane K."/>
            <person name="Yoshida I."/>
            <person name="Ohji S."/>
            <person name="Ichikawa N."/>
            <person name="Yamazoe A."/>
            <person name="Fujita N."/>
        </authorList>
    </citation>
    <scope>NUCLEOTIDE SEQUENCE [LARGE SCALE GENOMIC DNA]</scope>
    <source>
        <strain evidence="4 5">NBRC 100605</strain>
    </source>
</reference>
<dbReference type="Proteomes" id="UP000019491">
    <property type="component" value="Unassembled WGS sequence"/>
</dbReference>
<feature type="compositionally biased region" description="Low complexity" evidence="2">
    <location>
        <begin position="282"/>
        <end position="295"/>
    </location>
</feature>
<organism evidence="4 5">
    <name type="scientific">Rhodococcus wratislaviensis NBRC 100605</name>
    <dbReference type="NCBI Taxonomy" id="1219028"/>
    <lineage>
        <taxon>Bacteria</taxon>
        <taxon>Bacillati</taxon>
        <taxon>Actinomycetota</taxon>
        <taxon>Actinomycetes</taxon>
        <taxon>Mycobacteriales</taxon>
        <taxon>Nocardiaceae</taxon>
        <taxon>Rhodococcus</taxon>
    </lineage>
</organism>
<dbReference type="PANTHER" id="PTHR46889:SF4">
    <property type="entry name" value="TRANSPOSASE INSO FOR INSERTION SEQUENCE ELEMENT IS911B-RELATED"/>
    <property type="match status" value="1"/>
</dbReference>
<feature type="compositionally biased region" description="Pro residues" evidence="2">
    <location>
        <begin position="299"/>
        <end position="310"/>
    </location>
</feature>
<gene>
    <name evidence="4" type="ORF">RW1_031_00280</name>
</gene>
<accession>X0Q6X8</accession>
<keyword evidence="5" id="KW-1185">Reference proteome</keyword>
<dbReference type="InterPro" id="IPR050900">
    <property type="entry name" value="Transposase_IS3/IS150/IS904"/>
</dbReference>
<dbReference type="GO" id="GO:0003676">
    <property type="term" value="F:nucleic acid binding"/>
    <property type="evidence" value="ECO:0007669"/>
    <property type="project" value="InterPro"/>
</dbReference>
<comment type="function">
    <text evidence="1">Involved in the transposition of the insertion sequence.</text>
</comment>
<evidence type="ECO:0000256" key="1">
    <source>
        <dbReference type="ARBA" id="ARBA00002286"/>
    </source>
</evidence>
<protein>
    <submittedName>
        <fullName evidence="4">Putative transposase</fullName>
    </submittedName>
</protein>
<dbReference type="PANTHER" id="PTHR46889">
    <property type="entry name" value="TRANSPOSASE INSF FOR INSERTION SEQUENCE IS3B-RELATED"/>
    <property type="match status" value="1"/>
</dbReference>
<dbReference type="Pfam" id="PF13276">
    <property type="entry name" value="HTH_21"/>
    <property type="match status" value="1"/>
</dbReference>
<evidence type="ECO:0000259" key="3">
    <source>
        <dbReference type="PROSITE" id="PS50994"/>
    </source>
</evidence>
<dbReference type="InterPro" id="IPR048020">
    <property type="entry name" value="Transpos_IS3"/>
</dbReference>
<dbReference type="InterPro" id="IPR012337">
    <property type="entry name" value="RNaseH-like_sf"/>
</dbReference>
<comment type="caution">
    <text evidence="4">The sequence shown here is derived from an EMBL/GenBank/DDBJ whole genome shotgun (WGS) entry which is preliminary data.</text>
</comment>
<dbReference type="NCBIfam" id="NF033516">
    <property type="entry name" value="transpos_IS3"/>
    <property type="match status" value="1"/>
</dbReference>
<dbReference type="PROSITE" id="PS50994">
    <property type="entry name" value="INTEGRASE"/>
    <property type="match status" value="1"/>
</dbReference>
<dbReference type="InterPro" id="IPR001584">
    <property type="entry name" value="Integrase_cat-core"/>
</dbReference>
<dbReference type="InterPro" id="IPR025948">
    <property type="entry name" value="HTH-like_dom"/>
</dbReference>
<name>X0Q6X8_RHOWR</name>
<evidence type="ECO:0000256" key="2">
    <source>
        <dbReference type="SAM" id="MobiDB-lite"/>
    </source>
</evidence>
<dbReference type="SUPFAM" id="SSF53098">
    <property type="entry name" value="Ribonuclease H-like"/>
    <property type="match status" value="1"/>
</dbReference>
<dbReference type="Pfam" id="PF00665">
    <property type="entry name" value="rve"/>
    <property type="match status" value="1"/>
</dbReference>
<proteinExistence type="predicted"/>